<accession>A0AB39XRY8</accession>
<dbReference type="InterPro" id="IPR029044">
    <property type="entry name" value="Nucleotide-diphossugar_trans"/>
</dbReference>
<sequence length="334" mass="36926">MIVRFSSLSDPLVSVIVPAFNAADTVRDTVISALHQTYRNLEVIIIDDGSTDQTRVVAARLVESDPRVRYLYKENGGVASARNRGIADAKGDFVATLDADDLWYPTKLERQVQRFEASGPETALVYAWCCWIDSSGNVTGSAPPMRLEGNIVAQMCLGNVVISGSNALIRREALVAAGGFDESLRSRGGQGCEDWKLYMQIAERHKIAMVPEYLIGYRVQPGSMSDDFEQMMRSRRLVEAEFASSHPELAVQFAHGEAILARSLALRAIDRGQIRDAIDLLTNQSRGRFVAGFASLMWLAAGSTRRALRWLRRNDRSPTAKFLPKSSDPANNFP</sequence>
<reference evidence="2" key="1">
    <citation type="submission" date="2024-08" db="EMBL/GenBank/DDBJ databases">
        <authorList>
            <person name="Chaddad Z."/>
            <person name="Lamrabet M."/>
            <person name="Bouhnik O."/>
            <person name="Alami S."/>
            <person name="Wipf D."/>
            <person name="Courty P.E."/>
            <person name="Missbah El Idrissi M."/>
        </authorList>
    </citation>
    <scope>NUCLEOTIDE SEQUENCE</scope>
    <source>
        <strain evidence="2">LLZ17</strain>
    </source>
</reference>
<dbReference type="SUPFAM" id="SSF53448">
    <property type="entry name" value="Nucleotide-diphospho-sugar transferases"/>
    <property type="match status" value="1"/>
</dbReference>
<organism evidence="2">
    <name type="scientific">Bradyrhizobium sp. LLZ17</name>
    <dbReference type="NCBI Taxonomy" id="3239388"/>
    <lineage>
        <taxon>Bacteria</taxon>
        <taxon>Pseudomonadati</taxon>
        <taxon>Pseudomonadota</taxon>
        <taxon>Alphaproteobacteria</taxon>
        <taxon>Hyphomicrobiales</taxon>
        <taxon>Nitrobacteraceae</taxon>
        <taxon>Bradyrhizobium</taxon>
    </lineage>
</organism>
<proteinExistence type="predicted"/>
<evidence type="ECO:0000259" key="1">
    <source>
        <dbReference type="Pfam" id="PF00535"/>
    </source>
</evidence>
<dbReference type="Gene3D" id="3.90.550.10">
    <property type="entry name" value="Spore Coat Polysaccharide Biosynthesis Protein SpsA, Chain A"/>
    <property type="match status" value="1"/>
</dbReference>
<dbReference type="Pfam" id="PF00535">
    <property type="entry name" value="Glycos_transf_2"/>
    <property type="match status" value="1"/>
</dbReference>
<dbReference type="GO" id="GO:0016758">
    <property type="term" value="F:hexosyltransferase activity"/>
    <property type="evidence" value="ECO:0007669"/>
    <property type="project" value="UniProtKB-ARBA"/>
</dbReference>
<dbReference type="AlphaFoldDB" id="A0AB39XRY8"/>
<dbReference type="CDD" id="cd00761">
    <property type="entry name" value="Glyco_tranf_GTA_type"/>
    <property type="match status" value="1"/>
</dbReference>
<name>A0AB39XRY8_9BRAD</name>
<dbReference type="InterPro" id="IPR001173">
    <property type="entry name" value="Glyco_trans_2-like"/>
</dbReference>
<dbReference type="EMBL" id="CP165734">
    <property type="protein sequence ID" value="XDV60665.1"/>
    <property type="molecule type" value="Genomic_DNA"/>
</dbReference>
<gene>
    <name evidence="2" type="ORF">AB8Z38_15825</name>
</gene>
<protein>
    <submittedName>
        <fullName evidence="2">Glycosyltransferase family 2 protein</fullName>
    </submittedName>
</protein>
<feature type="domain" description="Glycosyltransferase 2-like" evidence="1">
    <location>
        <begin position="14"/>
        <end position="174"/>
    </location>
</feature>
<dbReference type="RefSeq" id="WP_369726016.1">
    <property type="nucleotide sequence ID" value="NZ_CP165734.1"/>
</dbReference>
<dbReference type="PANTHER" id="PTHR22916">
    <property type="entry name" value="GLYCOSYLTRANSFERASE"/>
    <property type="match status" value="1"/>
</dbReference>
<dbReference type="PANTHER" id="PTHR22916:SF3">
    <property type="entry name" value="UDP-GLCNAC:BETAGAL BETA-1,3-N-ACETYLGLUCOSAMINYLTRANSFERASE-LIKE PROTEIN 1"/>
    <property type="match status" value="1"/>
</dbReference>
<evidence type="ECO:0000313" key="2">
    <source>
        <dbReference type="EMBL" id="XDV60665.1"/>
    </source>
</evidence>